<protein>
    <submittedName>
        <fullName evidence="2">Uncharacterized protein</fullName>
    </submittedName>
</protein>
<evidence type="ECO:0000256" key="1">
    <source>
        <dbReference type="ARBA" id="ARBA00006298"/>
    </source>
</evidence>
<sequence>MDLVRDRQNLNIWNAIDAKNYKHAIKLIDKRLAKSNDEYLEAFKLYILGLSAQFKNKSVILQNLEEVACRKPPISNPDAIEFYAEILEEVLPGCNQTWAKIIGELKFQCIKLTPKKEDLCLKGFEACILKNDLNHARQIANLLEKNFLENHKYLLWNVTIMFLLSISEECLPDQKVLWGRLAFAQILKLASATRSCTNPLQLPVKSLQKPQEILLLHRLLKANNKKEQSIEYLDDPQLGPESILAKSEWELWILKLKLLEESQNWQDLFQTTIGLLKRARTKDQFGNFAEARLSDWIVWDALTRSAVHLRDHIYFSKIRVEIEAHLNPELGIEKSWTRNASLSWVKLHFDIITPFSDGHDENQFGTLSLKVVILIKYLYEYGIANIAYNDLGPYIEKLDHEERNQLLLSLNKSNEESNVDCAKLRHMLQKVSSLDLTTTDGITRTVNNLKLRYLLSCLQTAQINQHNNTISEHFSNQLIQNLEKLIQTYKSAIESDRTVVHTRLPTDRHPADDLAILASVCLIKLGLHNSDKNNESLESKKISYMLQAALLLEFTWTHSKHNFQISLLLVRLYSYLGCGSLAMRSYQRLGLKQIQLDTLSYTLFDRISSLHPHPYEHTLKGLSDKRSPVEHIKKQQKFFRNVKQQISKNIGLSFKHESYNSIFEMKEVSDRLSNSITAVSGVIEGRKISRLVTPEVNLGPLPQNYTEIKNFDANRLSNNNDYNSFPTFEPGNGPKFSEICNFLPPPCIYRCQSSIFREHLLWIISSPEKTDNEHARDLEWLRGYISNPLFDRQSEEASMTHSEMLVHRIFRVMTLIISEPYDDPYWSDETFQQHIREYNESLLEYLATYHQHISELYSTTPAFLNTLNALFTAHETGSALLKFCLYLQKRLSFTHDSLLQIHQNLNLEAKALIKKVVEKCTEIKKALDDCGWIDRVLFRTQGEVKILVGELFIEEWAGLVVESWRENIKGLGYLKAAET</sequence>
<dbReference type="InterPro" id="IPR019183">
    <property type="entry name" value="NAA25_NatB_aux_su"/>
</dbReference>
<dbReference type="Pfam" id="PF09797">
    <property type="entry name" value="NatB_MDM20"/>
    <property type="match status" value="1"/>
</dbReference>
<name>A0A383USA8_BLUHO</name>
<dbReference type="GO" id="GO:0031416">
    <property type="term" value="C:NatB complex"/>
    <property type="evidence" value="ECO:0007669"/>
    <property type="project" value="TreeGrafter"/>
</dbReference>
<dbReference type="PANTHER" id="PTHR22767">
    <property type="entry name" value="N-TERMINAL ACETYLTRANSFERASE-RELATED"/>
    <property type="match status" value="1"/>
</dbReference>
<dbReference type="VEuPathDB" id="FungiDB:BLGHR1_13990"/>
<accession>A0A383USA8</accession>
<dbReference type="AlphaFoldDB" id="A0A383USA8"/>
<dbReference type="PANTHER" id="PTHR22767:SF3">
    <property type="entry name" value="N-ALPHA-ACETYLTRANSFERASE 25, NATB AUXILIARY SUBUNIT"/>
    <property type="match status" value="1"/>
</dbReference>
<evidence type="ECO:0000313" key="2">
    <source>
        <dbReference type="EMBL" id="SZF03201.1"/>
    </source>
</evidence>
<gene>
    <name evidence="2" type="ORF">BLGHR1_13990</name>
</gene>
<organism evidence="2 3">
    <name type="scientific">Blumeria hordei</name>
    <name type="common">Barley powdery mildew</name>
    <name type="synonym">Blumeria graminis f. sp. hordei</name>
    <dbReference type="NCBI Taxonomy" id="2867405"/>
    <lineage>
        <taxon>Eukaryota</taxon>
        <taxon>Fungi</taxon>
        <taxon>Dikarya</taxon>
        <taxon>Ascomycota</taxon>
        <taxon>Pezizomycotina</taxon>
        <taxon>Leotiomycetes</taxon>
        <taxon>Erysiphales</taxon>
        <taxon>Erysiphaceae</taxon>
        <taxon>Blumeria</taxon>
    </lineage>
</organism>
<dbReference type="Proteomes" id="UP000275772">
    <property type="component" value="Unassembled WGS sequence"/>
</dbReference>
<dbReference type="EMBL" id="UNSH01000046">
    <property type="protein sequence ID" value="SZF03201.1"/>
    <property type="molecule type" value="Genomic_DNA"/>
</dbReference>
<comment type="similarity">
    <text evidence="1">Belongs to the MDM20/NAA25 family.</text>
</comment>
<proteinExistence type="inferred from homology"/>
<evidence type="ECO:0000313" key="3">
    <source>
        <dbReference type="Proteomes" id="UP000275772"/>
    </source>
</evidence>
<reference evidence="2 3" key="1">
    <citation type="submission" date="2017-11" db="EMBL/GenBank/DDBJ databases">
        <authorList>
            <person name="Kracher B."/>
        </authorList>
    </citation>
    <scope>NUCLEOTIDE SEQUENCE [LARGE SCALE GENOMIC DNA]</scope>
    <source>
        <strain evidence="2 3">RACE1</strain>
    </source>
</reference>